<keyword evidence="1" id="KW-0175">Coiled coil</keyword>
<dbReference type="Proteomes" id="UP000240481">
    <property type="component" value="Unassembled WGS sequence"/>
</dbReference>
<organism evidence="2 3">
    <name type="scientific">Photobacterium swingsii</name>
    <dbReference type="NCBI Taxonomy" id="680026"/>
    <lineage>
        <taxon>Bacteria</taxon>
        <taxon>Pseudomonadati</taxon>
        <taxon>Pseudomonadota</taxon>
        <taxon>Gammaproteobacteria</taxon>
        <taxon>Vibrionales</taxon>
        <taxon>Vibrionaceae</taxon>
        <taxon>Photobacterium</taxon>
    </lineage>
</organism>
<accession>A0A0J8VBM3</accession>
<dbReference type="OrthoDB" id="9904260at2"/>
<gene>
    <name evidence="2" type="ORF">C9I94_14665</name>
</gene>
<name>A0A0J8VBM3_9GAMM</name>
<proteinExistence type="predicted"/>
<dbReference type="AlphaFoldDB" id="A0A0J8VBM3"/>
<sequence>MKAHSLTIEYSLGNLESLQYGIEALINDLDLDGIEESSKCYRDYRFVGKDEKGTSLGKGKVCKTFFYKALAENDALRPLLVAYIKKLTAYNFFLGSCSALVAPGEAQIVKDPVYALVDLGAEYIDLYCDAFSTSDRDYDLGFDKPKRQFVRLYPESEEIAILYAAIMVGRLMSYSTDPVLPKPPSAFVARFLEPAYCNYFIQLCAAEFIRNALTHSEDEHHLGLASLEVNKMNSDLDELEEQFTFQPYLMLLLELTNRSAKDILQALKEEVTGIFDGSRNPVKPVLYDFPTPAWVINQYENASRFFADE</sequence>
<dbReference type="STRING" id="680026.AB733_07720"/>
<evidence type="ECO:0000256" key="1">
    <source>
        <dbReference type="SAM" id="Coils"/>
    </source>
</evidence>
<keyword evidence="3" id="KW-1185">Reference proteome</keyword>
<protein>
    <submittedName>
        <fullName evidence="2">Uncharacterized protein</fullName>
    </submittedName>
</protein>
<comment type="caution">
    <text evidence="2">The sequence shown here is derived from an EMBL/GenBank/DDBJ whole genome shotgun (WGS) entry which is preliminary data.</text>
</comment>
<dbReference type="RefSeq" id="WP_048898244.1">
    <property type="nucleotide sequence ID" value="NZ_AP024852.1"/>
</dbReference>
<feature type="coiled-coil region" evidence="1">
    <location>
        <begin position="222"/>
        <end position="270"/>
    </location>
</feature>
<evidence type="ECO:0000313" key="3">
    <source>
        <dbReference type="Proteomes" id="UP000240481"/>
    </source>
</evidence>
<evidence type="ECO:0000313" key="2">
    <source>
        <dbReference type="EMBL" id="PSW23371.1"/>
    </source>
</evidence>
<reference evidence="2 3" key="1">
    <citation type="submission" date="2018-01" db="EMBL/GenBank/DDBJ databases">
        <title>Whole genome sequencing of Histamine producing bacteria.</title>
        <authorList>
            <person name="Butler K."/>
        </authorList>
    </citation>
    <scope>NUCLEOTIDE SEQUENCE [LARGE SCALE GENOMIC DNA]</scope>
    <source>
        <strain evidence="2 3">DSM 24669</strain>
    </source>
</reference>
<dbReference type="EMBL" id="PYLZ01000008">
    <property type="protein sequence ID" value="PSW23371.1"/>
    <property type="molecule type" value="Genomic_DNA"/>
</dbReference>